<organism evidence="2 3">
    <name type="scientific">Nasonia vitripennis</name>
    <name type="common">Parasitic wasp</name>
    <dbReference type="NCBI Taxonomy" id="7425"/>
    <lineage>
        <taxon>Eukaryota</taxon>
        <taxon>Metazoa</taxon>
        <taxon>Ecdysozoa</taxon>
        <taxon>Arthropoda</taxon>
        <taxon>Hexapoda</taxon>
        <taxon>Insecta</taxon>
        <taxon>Pterygota</taxon>
        <taxon>Neoptera</taxon>
        <taxon>Endopterygota</taxon>
        <taxon>Hymenoptera</taxon>
        <taxon>Apocrita</taxon>
        <taxon>Proctotrupomorpha</taxon>
        <taxon>Chalcidoidea</taxon>
        <taxon>Pteromalidae</taxon>
        <taxon>Pteromalinae</taxon>
        <taxon>Nasonia</taxon>
    </lineage>
</organism>
<name>A0A7M7H905_NASVI</name>
<dbReference type="Gene3D" id="2.30.30.140">
    <property type="match status" value="3"/>
</dbReference>
<dbReference type="Gene3D" id="2.40.50.90">
    <property type="match status" value="3"/>
</dbReference>
<dbReference type="GeneID" id="100121204"/>
<dbReference type="OrthoDB" id="10034606at2759"/>
<dbReference type="InterPro" id="IPR002999">
    <property type="entry name" value="Tudor"/>
</dbReference>
<protein>
    <recommendedName>
        <fullName evidence="1">Tudor domain-containing protein</fullName>
    </recommendedName>
</protein>
<reference evidence="2" key="1">
    <citation type="submission" date="2021-01" db="UniProtKB">
        <authorList>
            <consortium name="EnsemblMetazoa"/>
        </authorList>
    </citation>
    <scope>IDENTIFICATION</scope>
</reference>
<accession>A0A7M7H905</accession>
<dbReference type="InParanoid" id="A0A7M7H905"/>
<sequence length="627" mass="72470">MDSTSPNADFSNRPSSLDVLIIWETHEFHFHVFVTNDCTDIRGIMTDDDSIDAIQNLTSEMKLYYNIEESEAFSVVEGEYYAVFDDEWHRVQCTSYDSKKQLATVLFIDRGDEDDFTLDNLHLLPSKFRDLPAQHFKLSLNDLEIFRYCEEIQDILDDLLHDKDVYVRVVKFQQDKSVTSLLAEMILDKDTEKEVNINEFLLEKVFELVVDPKIFIGIDKVAQQAHISFVSQEQIYMQIELKGLVYLHALMNDLTNNYLNNSDYKHKLVSKFDLTKLYVTKSPRDNNWYRVKVIEIKNEFEALVKFVDIGDTLLVRRRNLILLENLSKLLALYPEQAVEVKLHKISPFLFDEKLANKLRKLALPADILYTKVVGELNGIPIVQFCKRTENNYLISINDALVIEPPTMYLEDKTVSVVDTFNSRFSFPLKTPYIPAIDSSFDVFVTMVAHPEDFTVQPLCSRYKFKQMMADLLDVCESFSGPHLTPNCVKVGYLYAALEEEDDSWYRAYVYKIISKTQFGVYACDYGDYRIVTLKNMQPLQEGFCDLPYQAIKAKLVGISSDVKNNWTDNDTLRFMALIQSKNLVAIVKNLEINTAVVKGIVLSVDLVDTSEDEDIDMADFFNKKKEI</sequence>
<dbReference type="AlphaFoldDB" id="A0A7M7H905"/>
<dbReference type="EnsemblMetazoa" id="XM_008216495">
    <property type="protein sequence ID" value="XP_008214717"/>
    <property type="gene ID" value="LOC100121204"/>
</dbReference>
<evidence type="ECO:0000313" key="3">
    <source>
        <dbReference type="Proteomes" id="UP000002358"/>
    </source>
</evidence>
<dbReference type="Pfam" id="PF00567">
    <property type="entry name" value="TUDOR"/>
    <property type="match status" value="3"/>
</dbReference>
<evidence type="ECO:0000259" key="1">
    <source>
        <dbReference type="PROSITE" id="PS50304"/>
    </source>
</evidence>
<keyword evidence="3" id="KW-1185">Reference proteome</keyword>
<dbReference type="PANTHER" id="PTHR22948:SF29">
    <property type="entry name" value="FI02030P-RELATED"/>
    <property type="match status" value="1"/>
</dbReference>
<dbReference type="PANTHER" id="PTHR22948">
    <property type="entry name" value="TUDOR DOMAIN CONTAINING PROTEIN"/>
    <property type="match status" value="1"/>
</dbReference>
<dbReference type="RefSeq" id="XP_008214717.1">
    <property type="nucleotide sequence ID" value="XM_008216495.4"/>
</dbReference>
<dbReference type="FunCoup" id="A0A7M7H905">
    <property type="interactions" value="125"/>
</dbReference>
<dbReference type="InterPro" id="IPR035437">
    <property type="entry name" value="SNase_OB-fold_sf"/>
</dbReference>
<evidence type="ECO:0000313" key="2">
    <source>
        <dbReference type="EnsemblMetazoa" id="XP_008214717"/>
    </source>
</evidence>
<proteinExistence type="predicted"/>
<dbReference type="CDD" id="cd20379">
    <property type="entry name" value="Tudor_dTUD-like"/>
    <property type="match status" value="1"/>
</dbReference>
<dbReference type="PROSITE" id="PS50304">
    <property type="entry name" value="TUDOR"/>
    <property type="match status" value="2"/>
</dbReference>
<dbReference type="InterPro" id="IPR050621">
    <property type="entry name" value="Tudor_domain_containing"/>
</dbReference>
<dbReference type="KEGG" id="nvi:100121204"/>
<dbReference type="SUPFAM" id="SSF63748">
    <property type="entry name" value="Tudor/PWWP/MBT"/>
    <property type="match status" value="3"/>
</dbReference>
<dbReference type="SMART" id="SM00333">
    <property type="entry name" value="TUDOR"/>
    <property type="match status" value="3"/>
</dbReference>
<dbReference type="GO" id="GO:0005737">
    <property type="term" value="C:cytoplasm"/>
    <property type="evidence" value="ECO:0007669"/>
    <property type="project" value="UniProtKB-ARBA"/>
</dbReference>
<feature type="domain" description="Tudor" evidence="1">
    <location>
        <begin position="271"/>
        <end position="330"/>
    </location>
</feature>
<dbReference type="Proteomes" id="UP000002358">
    <property type="component" value="Chromosome 4"/>
</dbReference>
<feature type="domain" description="Tudor" evidence="1">
    <location>
        <begin position="487"/>
        <end position="546"/>
    </location>
</feature>